<gene>
    <name evidence="2" type="ORF">Ae201684_002847</name>
</gene>
<evidence type="ECO:0000313" key="3">
    <source>
        <dbReference type="Proteomes" id="UP000481153"/>
    </source>
</evidence>
<dbReference type="InterPro" id="IPR000048">
    <property type="entry name" value="IQ_motif_EF-hand-BS"/>
</dbReference>
<reference evidence="2 3" key="1">
    <citation type="submission" date="2019-07" db="EMBL/GenBank/DDBJ databases">
        <title>Genomics analysis of Aphanomyces spp. identifies a new class of oomycete effector associated with host adaptation.</title>
        <authorList>
            <person name="Gaulin E."/>
        </authorList>
    </citation>
    <scope>NUCLEOTIDE SEQUENCE [LARGE SCALE GENOMIC DNA]</scope>
    <source>
        <strain evidence="2 3">ATCC 201684</strain>
    </source>
</reference>
<comment type="caution">
    <text evidence="2">The sequence shown here is derived from an EMBL/GenBank/DDBJ whole genome shotgun (WGS) entry which is preliminary data.</text>
</comment>
<feature type="compositionally biased region" description="Basic residues" evidence="1">
    <location>
        <begin position="14"/>
        <end position="23"/>
    </location>
</feature>
<evidence type="ECO:0000313" key="2">
    <source>
        <dbReference type="EMBL" id="KAF0742180.1"/>
    </source>
</evidence>
<dbReference type="VEuPathDB" id="FungiDB:AeMF1_000777"/>
<organism evidence="2 3">
    <name type="scientific">Aphanomyces euteiches</name>
    <dbReference type="NCBI Taxonomy" id="100861"/>
    <lineage>
        <taxon>Eukaryota</taxon>
        <taxon>Sar</taxon>
        <taxon>Stramenopiles</taxon>
        <taxon>Oomycota</taxon>
        <taxon>Saprolegniomycetes</taxon>
        <taxon>Saprolegniales</taxon>
        <taxon>Verrucalvaceae</taxon>
        <taxon>Aphanomyces</taxon>
    </lineage>
</organism>
<keyword evidence="3" id="KW-1185">Reference proteome</keyword>
<dbReference type="Proteomes" id="UP000481153">
    <property type="component" value="Unassembled WGS sequence"/>
</dbReference>
<proteinExistence type="predicted"/>
<accession>A0A6G0XNZ4</accession>
<sequence length="605" mass="67223">MRTSVLHASLLKPAPRKKAKKPSKLPALRDTSSNHEGALQEAAQVRPAARSTLTSAHLQQLVALREAAKAVAPKNQRPPSVTIATTPQCPWRKPTTTAAVASSAPAMATTTLARYRRLIGMTARKKALHYMAQATTCCLAKHRRAVVIQRAYRRYYCSCAATNLQRLWRGCCGRQLAKAQLQLYKKRSRAATQIQCQVRRRLALLDRVRRQVAAANAACRQIQLGYRRYKHRRRRRINAAVQLIQHVVRSHQAKRRKARWRHAMTRFQAQLRGFCVRRTFQRLRHGVIQLQRRYRATKSPQFLTVHAAPEPIDQPGTSCSQGQLLLSMLDIPVQEPTERQACVKGDSSTAEPSHVFEPSCAPLAINSSSECLCDETTASSSELEVSAASNAAFNNSMASSALALDTTRAKSPPRSHATVDFEPMPAPFQSATSAVDGMEAREMTKVAPATALLSSPSASNAVMEAGVDQTEASVQCEESPQEDACQVASAALDGFVRWSVRPWLSHRVKSVVRLQCCLRQWLAVRTVQRRRAAAIAALDAWMHATTDTLLMEDHAALPTATTTAFGDEPWRQLYPVKDKVPPGCHVIKPIYLWSWNQSTQEWKSK</sequence>
<dbReference type="PROSITE" id="PS50096">
    <property type="entry name" value="IQ"/>
    <property type="match status" value="2"/>
</dbReference>
<dbReference type="SMART" id="SM00015">
    <property type="entry name" value="IQ"/>
    <property type="match status" value="4"/>
</dbReference>
<name>A0A6G0XNZ4_9STRA</name>
<evidence type="ECO:0000256" key="1">
    <source>
        <dbReference type="SAM" id="MobiDB-lite"/>
    </source>
</evidence>
<feature type="region of interest" description="Disordered" evidence="1">
    <location>
        <begin position="404"/>
        <end position="425"/>
    </location>
</feature>
<protein>
    <submittedName>
        <fullName evidence="2">Uncharacterized protein</fullName>
    </submittedName>
</protein>
<feature type="region of interest" description="Disordered" evidence="1">
    <location>
        <begin position="1"/>
        <end position="45"/>
    </location>
</feature>
<dbReference type="EMBL" id="VJMJ01000030">
    <property type="protein sequence ID" value="KAF0742180.1"/>
    <property type="molecule type" value="Genomic_DNA"/>
</dbReference>
<dbReference type="AlphaFoldDB" id="A0A6G0XNZ4"/>